<evidence type="ECO:0000256" key="2">
    <source>
        <dbReference type="ARBA" id="ARBA00022771"/>
    </source>
</evidence>
<evidence type="ECO:0000256" key="4">
    <source>
        <dbReference type="PROSITE-ProRule" id="PRU00723"/>
    </source>
</evidence>
<dbReference type="SUPFAM" id="SSF90229">
    <property type="entry name" value="CCCH zinc finger"/>
    <property type="match status" value="1"/>
</dbReference>
<dbReference type="InParanoid" id="A0A158P1J3"/>
<dbReference type="EMBL" id="ADTU01006191">
    <property type="status" value="NOT_ANNOTATED_CDS"/>
    <property type="molecule type" value="Genomic_DNA"/>
</dbReference>
<protein>
    <recommendedName>
        <fullName evidence="6">C3H1-type domain-containing protein</fullName>
    </recommendedName>
</protein>
<name>A0A158P1J3_ATTCE</name>
<dbReference type="PANTHER" id="PTHR14493">
    <property type="entry name" value="UNKEMPT FAMILY MEMBER"/>
    <property type="match status" value="1"/>
</dbReference>
<keyword evidence="8" id="KW-1185">Reference proteome</keyword>
<keyword evidence="3 4" id="KW-0862">Zinc</keyword>
<dbReference type="EMBL" id="ADTU01006188">
    <property type="status" value="NOT_ANNOTATED_CDS"/>
    <property type="molecule type" value="Genomic_DNA"/>
</dbReference>
<dbReference type="PANTHER" id="PTHR14493:SF50">
    <property type="entry name" value="RING FINGER PROTEIN UNKEMPT"/>
    <property type="match status" value="1"/>
</dbReference>
<evidence type="ECO:0000313" key="8">
    <source>
        <dbReference type="Proteomes" id="UP000005205"/>
    </source>
</evidence>
<proteinExistence type="predicted"/>
<reference evidence="7" key="2">
    <citation type="submission" date="2016-04" db="UniProtKB">
        <authorList>
            <consortium name="EnsemblMetazoa"/>
        </authorList>
    </citation>
    <scope>IDENTIFICATION</scope>
</reference>
<dbReference type="AlphaFoldDB" id="A0A158P1J3"/>
<dbReference type="EMBL" id="ADTU01006189">
    <property type="status" value="NOT_ANNOTATED_CDS"/>
    <property type="molecule type" value="Genomic_DNA"/>
</dbReference>
<feature type="compositionally biased region" description="Low complexity" evidence="5">
    <location>
        <begin position="217"/>
        <end position="237"/>
    </location>
</feature>
<dbReference type="STRING" id="12957.A0A158P1J3"/>
<evidence type="ECO:0000256" key="1">
    <source>
        <dbReference type="ARBA" id="ARBA00022723"/>
    </source>
</evidence>
<dbReference type="KEGG" id="acep:105626974"/>
<gene>
    <name evidence="7" type="primary">105626974</name>
</gene>
<feature type="domain" description="C3H1-type" evidence="6">
    <location>
        <begin position="133"/>
        <end position="161"/>
    </location>
</feature>
<dbReference type="OrthoDB" id="20534at2759"/>
<dbReference type="SMART" id="SM00356">
    <property type="entry name" value="ZnF_C3H1"/>
    <property type="match status" value="2"/>
</dbReference>
<feature type="zinc finger region" description="C3H1-type" evidence="4">
    <location>
        <begin position="133"/>
        <end position="161"/>
    </location>
</feature>
<dbReference type="GO" id="GO:0008270">
    <property type="term" value="F:zinc ion binding"/>
    <property type="evidence" value="ECO:0007669"/>
    <property type="project" value="UniProtKB-KW"/>
</dbReference>
<organism evidence="7 8">
    <name type="scientific">Atta cephalotes</name>
    <name type="common">Leafcutter ant</name>
    <dbReference type="NCBI Taxonomy" id="12957"/>
    <lineage>
        <taxon>Eukaryota</taxon>
        <taxon>Metazoa</taxon>
        <taxon>Ecdysozoa</taxon>
        <taxon>Arthropoda</taxon>
        <taxon>Hexapoda</taxon>
        <taxon>Insecta</taxon>
        <taxon>Pterygota</taxon>
        <taxon>Neoptera</taxon>
        <taxon>Endopterygota</taxon>
        <taxon>Hymenoptera</taxon>
        <taxon>Apocrita</taxon>
        <taxon>Aculeata</taxon>
        <taxon>Formicoidea</taxon>
        <taxon>Formicidae</taxon>
        <taxon>Myrmicinae</taxon>
        <taxon>Atta</taxon>
    </lineage>
</organism>
<dbReference type="InterPro" id="IPR036855">
    <property type="entry name" value="Znf_CCCH_sf"/>
</dbReference>
<feature type="region of interest" description="Disordered" evidence="5">
    <location>
        <begin position="197"/>
        <end position="252"/>
    </location>
</feature>
<dbReference type="Proteomes" id="UP000005205">
    <property type="component" value="Unassembled WGS sequence"/>
</dbReference>
<dbReference type="Pfam" id="PF00642">
    <property type="entry name" value="zf-CCCH"/>
    <property type="match status" value="1"/>
</dbReference>
<sequence>MYEPPQHKTPRRRASDYIQEILDELQAAKLGVDVGNISSSSQRVKVGSSLRIQLPCQQRKLPLAPTYENVRVPPIPARPSSCGSEVEYTYVEISTPCPNVKHGEEWGEPGNCEQGDACTYCHTRTEQQFHPEIYKSTKCNDVQQAGYCPRGVFCAFAHVDRECTLINLLPTEEMSLARDMAVPIDCGANLADILSNALPPDKRSHDKDKPLSDSSNGSGEVSESASTSSLGSNSSHSKAPGAQLHNSNNTNSGINAAAQQKLTSILYNPNSLIQVNEIRKQMVAIDSDPLLTKAEKAQQKHSLYIAYNLNGTLGSHSLATTVSPLSNSFYSNDTVESVVGNALDELHLDDPLNLVDSIHRDTNSPIGNSISAGLASSGLLGSSAPVNIPGMAERSVLTNFSPSTSSPLQQLQAGFLTGSRFSHQDSMESTLPFMNQISDPFSNHISQLSSSASKLSGFNSSLFDFASQGMSPSRTQPTLPASPLVNTFSISPSNTGSLSEKIIGYFAFTGCVQGDTIRAMNANVTNAVLGANSALASSMNDPSIGSVDSV</sequence>
<dbReference type="InterPro" id="IPR057296">
    <property type="entry name" value="UNK_Znf_5"/>
</dbReference>
<dbReference type="EMBL" id="ADTU01006190">
    <property type="status" value="NOT_ANNOTATED_CDS"/>
    <property type="molecule type" value="Genomic_DNA"/>
</dbReference>
<evidence type="ECO:0000256" key="3">
    <source>
        <dbReference type="ARBA" id="ARBA00022833"/>
    </source>
</evidence>
<dbReference type="EMBL" id="ADTU01006193">
    <property type="status" value="NOT_ANNOTATED_CDS"/>
    <property type="molecule type" value="Genomic_DNA"/>
</dbReference>
<evidence type="ECO:0000259" key="6">
    <source>
        <dbReference type="PROSITE" id="PS50103"/>
    </source>
</evidence>
<dbReference type="EMBL" id="ADTU01006185">
    <property type="status" value="NOT_ANNOTATED_CDS"/>
    <property type="molecule type" value="Genomic_DNA"/>
</dbReference>
<evidence type="ECO:0000256" key="5">
    <source>
        <dbReference type="SAM" id="MobiDB-lite"/>
    </source>
</evidence>
<dbReference type="InterPro" id="IPR000571">
    <property type="entry name" value="Znf_CCCH"/>
</dbReference>
<keyword evidence="1 4" id="KW-0479">Metal-binding</keyword>
<dbReference type="eggNOG" id="KOG1595">
    <property type="taxonomic scope" value="Eukaryota"/>
</dbReference>
<evidence type="ECO:0000313" key="7">
    <source>
        <dbReference type="EnsemblMetazoa" id="XP_012063651.1"/>
    </source>
</evidence>
<dbReference type="EMBL" id="ADTU01006187">
    <property type="status" value="NOT_ANNOTATED_CDS"/>
    <property type="molecule type" value="Genomic_DNA"/>
</dbReference>
<dbReference type="EMBL" id="ADTU01006192">
    <property type="status" value="NOT_ANNOTATED_CDS"/>
    <property type="molecule type" value="Genomic_DNA"/>
</dbReference>
<dbReference type="Gene3D" id="4.10.1000.10">
    <property type="entry name" value="Zinc finger, CCCH-type"/>
    <property type="match status" value="1"/>
</dbReference>
<reference evidence="8" key="1">
    <citation type="journal article" date="2011" name="PLoS Genet.">
        <title>The genome sequence of the leaf-cutter ant Atta cephalotes reveals insights into its obligate symbiotic lifestyle.</title>
        <authorList>
            <person name="Suen G."/>
            <person name="Teiling C."/>
            <person name="Li L."/>
            <person name="Holt C."/>
            <person name="Abouheif E."/>
            <person name="Bornberg-Bauer E."/>
            <person name="Bouffard P."/>
            <person name="Caldera E.J."/>
            <person name="Cash E."/>
            <person name="Cavanaugh A."/>
            <person name="Denas O."/>
            <person name="Elhaik E."/>
            <person name="Fave M.J."/>
            <person name="Gadau J."/>
            <person name="Gibson J.D."/>
            <person name="Graur D."/>
            <person name="Grubbs K.J."/>
            <person name="Hagen D.E."/>
            <person name="Harkins T.T."/>
            <person name="Helmkampf M."/>
            <person name="Hu H."/>
            <person name="Johnson B.R."/>
            <person name="Kim J."/>
            <person name="Marsh S.E."/>
            <person name="Moeller J.A."/>
            <person name="Munoz-Torres M.C."/>
            <person name="Murphy M.C."/>
            <person name="Naughton M.C."/>
            <person name="Nigam S."/>
            <person name="Overson R."/>
            <person name="Rajakumar R."/>
            <person name="Reese J.T."/>
            <person name="Scott J.J."/>
            <person name="Smith C.R."/>
            <person name="Tao S."/>
            <person name="Tsutsui N.D."/>
            <person name="Viljakainen L."/>
            <person name="Wissler L."/>
            <person name="Yandell M.D."/>
            <person name="Zimmer F."/>
            <person name="Taylor J."/>
            <person name="Slater S.C."/>
            <person name="Clifton S.W."/>
            <person name="Warren W.C."/>
            <person name="Elsik C.G."/>
            <person name="Smith C.D."/>
            <person name="Weinstock G.M."/>
            <person name="Gerardo N.M."/>
            <person name="Currie C.R."/>
        </authorList>
    </citation>
    <scope>NUCLEOTIDE SEQUENCE [LARGE SCALE GENOMIC DNA]</scope>
</reference>
<dbReference type="InterPro" id="IPR045234">
    <property type="entry name" value="Unkempt-like"/>
</dbReference>
<keyword evidence="2 4" id="KW-0863">Zinc-finger</keyword>
<accession>A0A158P1J3</accession>
<dbReference type="EnsemblMetazoa" id="XM_012208261.1">
    <property type="protein sequence ID" value="XP_012063651.1"/>
    <property type="gene ID" value="LOC105626974"/>
</dbReference>
<feature type="compositionally biased region" description="Basic and acidic residues" evidence="5">
    <location>
        <begin position="200"/>
        <end position="211"/>
    </location>
</feature>
<dbReference type="PROSITE" id="PS50103">
    <property type="entry name" value="ZF_C3H1"/>
    <property type="match status" value="1"/>
</dbReference>
<dbReference type="Pfam" id="PF23261">
    <property type="entry name" value="zf-CCCH_11"/>
    <property type="match status" value="1"/>
</dbReference>
<dbReference type="EMBL" id="ADTU01006186">
    <property type="status" value="NOT_ANNOTATED_CDS"/>
    <property type="molecule type" value="Genomic_DNA"/>
</dbReference>
<dbReference type="EMBL" id="ADTU01006184">
    <property type="status" value="NOT_ANNOTATED_CDS"/>
    <property type="molecule type" value="Genomic_DNA"/>
</dbReference>